<comment type="subcellular location">
    <subcellularLocation>
        <location evidence="1 8">Cell membrane</location>
        <topology evidence="1 8">Multi-pass membrane protein</topology>
    </subcellularLocation>
</comment>
<evidence type="ECO:0000256" key="2">
    <source>
        <dbReference type="ARBA" id="ARBA00005697"/>
    </source>
</evidence>
<keyword evidence="11" id="KW-1185">Reference proteome</keyword>
<feature type="transmembrane region" description="Helical" evidence="9">
    <location>
        <begin position="57"/>
        <end position="78"/>
    </location>
</feature>
<name>K0B202_GOTA9</name>
<dbReference type="KEGG" id="cad:Curi_c19460"/>
<organism evidence="10 11">
    <name type="scientific">Gottschalkia acidurici (strain ATCC 7906 / DSM 604 / BCRC 14475 / CIP 104303 / KCTC 5404 / NCIMB 10678 / 9a)</name>
    <name type="common">Clostridium acidurici</name>
    <dbReference type="NCBI Taxonomy" id="1128398"/>
    <lineage>
        <taxon>Bacteria</taxon>
        <taxon>Bacillati</taxon>
        <taxon>Bacillota</taxon>
        <taxon>Tissierellia</taxon>
        <taxon>Tissierellales</taxon>
        <taxon>Gottschalkiaceae</taxon>
        <taxon>Gottschalkia</taxon>
    </lineage>
</organism>
<feature type="transmembrane region" description="Helical" evidence="9">
    <location>
        <begin position="352"/>
        <end position="370"/>
    </location>
</feature>
<feature type="transmembrane region" description="Helical" evidence="9">
    <location>
        <begin position="201"/>
        <end position="224"/>
    </location>
</feature>
<evidence type="ECO:0000256" key="7">
    <source>
        <dbReference type="ARBA" id="ARBA00023136"/>
    </source>
</evidence>
<dbReference type="STRING" id="1128398.Curi_c19460"/>
<evidence type="ECO:0000256" key="1">
    <source>
        <dbReference type="ARBA" id="ARBA00004651"/>
    </source>
</evidence>
<dbReference type="InterPro" id="IPR026033">
    <property type="entry name" value="Azg-like_bact_archaea"/>
</dbReference>
<dbReference type="HOGENOM" id="CLU_024508_0_1_9"/>
<evidence type="ECO:0000256" key="5">
    <source>
        <dbReference type="ARBA" id="ARBA00022692"/>
    </source>
</evidence>
<gene>
    <name evidence="10" type="ordered locus">Curi_c19460</name>
</gene>
<dbReference type="GO" id="GO:0005886">
    <property type="term" value="C:plasma membrane"/>
    <property type="evidence" value="ECO:0007669"/>
    <property type="project" value="UniProtKB-SubCell"/>
</dbReference>
<dbReference type="PATRIC" id="fig|1128398.3.peg.2003"/>
<feature type="transmembrane region" description="Helical" evidence="9">
    <location>
        <begin position="425"/>
        <end position="440"/>
    </location>
</feature>
<keyword evidence="4 8" id="KW-1003">Cell membrane</keyword>
<reference evidence="10 11" key="1">
    <citation type="journal article" date="2012" name="PLoS ONE">
        <title>The purine-utilizing bacterium Clostridium acidurici 9a: a genome-guided metabolic reconsideration.</title>
        <authorList>
            <person name="Hartwich K."/>
            <person name="Poehlein A."/>
            <person name="Daniel R."/>
        </authorList>
    </citation>
    <scope>NUCLEOTIDE SEQUENCE [LARGE SCALE GENOMIC DNA]</scope>
    <source>
        <strain evidence="11">ATCC 7906 / DSM 604 / BCRC 14475 / CIP 104303 / KCTC 5404 / NCIMB 10678 / 9a</strain>
    </source>
</reference>
<evidence type="ECO:0000313" key="11">
    <source>
        <dbReference type="Proteomes" id="UP000006094"/>
    </source>
</evidence>
<comment type="similarity">
    <text evidence="2 8">Belongs to the nucleobase:cation symporter-2 (NCS2) (TC 2.A.40) family. Azg-like subfamily.</text>
</comment>
<feature type="transmembrane region" description="Helical" evidence="9">
    <location>
        <begin position="328"/>
        <end position="345"/>
    </location>
</feature>
<dbReference type="InterPro" id="IPR045018">
    <property type="entry name" value="Azg-like"/>
</dbReference>
<feature type="transmembrane region" description="Helical" evidence="9">
    <location>
        <begin position="21"/>
        <end position="42"/>
    </location>
</feature>
<feature type="transmembrane region" description="Helical" evidence="9">
    <location>
        <begin position="110"/>
        <end position="130"/>
    </location>
</feature>
<dbReference type="AlphaFoldDB" id="K0B202"/>
<feature type="transmembrane region" description="Helical" evidence="9">
    <location>
        <begin position="174"/>
        <end position="194"/>
    </location>
</feature>
<dbReference type="GO" id="GO:0005345">
    <property type="term" value="F:purine nucleobase transmembrane transporter activity"/>
    <property type="evidence" value="ECO:0007669"/>
    <property type="project" value="TreeGrafter"/>
</dbReference>
<dbReference type="PANTHER" id="PTHR43337">
    <property type="entry name" value="XANTHINE/URACIL PERMEASE C887.17-RELATED"/>
    <property type="match status" value="1"/>
</dbReference>
<evidence type="ECO:0000256" key="6">
    <source>
        <dbReference type="ARBA" id="ARBA00022989"/>
    </source>
</evidence>
<feature type="transmembrane region" description="Helical" evidence="9">
    <location>
        <begin position="142"/>
        <end position="162"/>
    </location>
</feature>
<dbReference type="eggNOG" id="COG2252">
    <property type="taxonomic scope" value="Bacteria"/>
</dbReference>
<evidence type="ECO:0000313" key="10">
    <source>
        <dbReference type="EMBL" id="AFS78950.1"/>
    </source>
</evidence>
<sequence length="441" mass="45392">MENNNSFLDRRFKLTERNTSVRTEIIAGLTTFIAMSYIIFLVPGQFLSVAGMPLESATAAVILSSAFSTLLVGIYGNLPIAMGPGLGLGAMFTFVLTGSMGLNWQTALGAVFVSGIVLFILAITNITKAIIDAIPKVLKSAIGVGIGLFISFIGFKSAGIVVGSESSLLALGDLANPSTLLSIIGLIIMCVLMARNVKGAFLIGIAATTIIGMIMGVAPTPKGIGDIISFVPALPIDTFGQLDIMAAIGYGIISIIFTITIVDLFDNIGTLIAVSSKAGLVDENGNLPGINKGLIAGGISAIVGAIFGSCTVTSYLESASGVAEGGKTGLTSVTTGLLFLAALFLTPLAGLVPGAATAPVLMILGALMIGEVSNIDFSDFTDALPSFLTIIMMPLTASISEGMSFGFISYVIVKVAAGKAKEVNPIMYILAVTFIIHLLML</sequence>
<dbReference type="Proteomes" id="UP000006094">
    <property type="component" value="Chromosome"/>
</dbReference>
<proteinExistence type="inferred from homology"/>
<evidence type="ECO:0000256" key="8">
    <source>
        <dbReference type="PIRNR" id="PIRNR005353"/>
    </source>
</evidence>
<evidence type="ECO:0000256" key="4">
    <source>
        <dbReference type="ARBA" id="ARBA00022475"/>
    </source>
</evidence>
<dbReference type="Pfam" id="PF00860">
    <property type="entry name" value="Xan_ur_permease"/>
    <property type="match status" value="1"/>
</dbReference>
<dbReference type="PIRSF" id="PIRSF005353">
    <property type="entry name" value="PbuG"/>
    <property type="match status" value="1"/>
</dbReference>
<protein>
    <submittedName>
        <fullName evidence="10">Xanthine/uracil/vitamin C permease</fullName>
    </submittedName>
</protein>
<accession>K0B202</accession>
<dbReference type="InterPro" id="IPR006043">
    <property type="entry name" value="NCS2"/>
</dbReference>
<dbReference type="RefSeq" id="WP_014968086.1">
    <property type="nucleotide sequence ID" value="NC_018664.1"/>
</dbReference>
<keyword evidence="5 8" id="KW-0812">Transmembrane</keyword>
<evidence type="ECO:0000256" key="9">
    <source>
        <dbReference type="SAM" id="Phobius"/>
    </source>
</evidence>
<keyword evidence="3 8" id="KW-0813">Transport</keyword>
<keyword evidence="7 8" id="KW-0472">Membrane</keyword>
<dbReference type="OrthoDB" id="9808458at2"/>
<feature type="transmembrane region" description="Helical" evidence="9">
    <location>
        <begin position="244"/>
        <end position="265"/>
    </location>
</feature>
<feature type="transmembrane region" description="Helical" evidence="9">
    <location>
        <begin position="294"/>
        <end position="316"/>
    </location>
</feature>
<evidence type="ECO:0000256" key="3">
    <source>
        <dbReference type="ARBA" id="ARBA00022448"/>
    </source>
</evidence>
<feature type="transmembrane region" description="Helical" evidence="9">
    <location>
        <begin position="390"/>
        <end position="413"/>
    </location>
</feature>
<feature type="transmembrane region" description="Helical" evidence="9">
    <location>
        <begin position="85"/>
        <end position="104"/>
    </location>
</feature>
<keyword evidence="6 8" id="KW-1133">Transmembrane helix</keyword>
<dbReference type="EMBL" id="CP003326">
    <property type="protein sequence ID" value="AFS78950.1"/>
    <property type="molecule type" value="Genomic_DNA"/>
</dbReference>
<dbReference type="PANTHER" id="PTHR43337:SF1">
    <property type="entry name" value="XANTHINE_URACIL PERMEASE C887.17-RELATED"/>
    <property type="match status" value="1"/>
</dbReference>